<dbReference type="Gene3D" id="1.20.1250.20">
    <property type="entry name" value="MFS general substrate transporter like domains"/>
    <property type="match status" value="2"/>
</dbReference>
<feature type="transmembrane region" description="Helical" evidence="3">
    <location>
        <begin position="215"/>
        <end position="235"/>
    </location>
</feature>
<evidence type="ECO:0000256" key="3">
    <source>
        <dbReference type="SAM" id="Phobius"/>
    </source>
</evidence>
<dbReference type="GO" id="GO:0016020">
    <property type="term" value="C:membrane"/>
    <property type="evidence" value="ECO:0007669"/>
    <property type="project" value="UniProtKB-SubCell"/>
</dbReference>
<proteinExistence type="inferred from homology"/>
<feature type="transmembrane region" description="Helical" evidence="3">
    <location>
        <begin position="387"/>
        <end position="406"/>
    </location>
</feature>
<sequence length="439" mass="47280">MLTISARQVISRHLSPSLPSPMDAVDTVPSQFSTDDKESRSNVENDEVFPDGGLKAWVVLVGTITGFFATFGYVNSWGVFQAYYQQTLLRHSTPSQIAWIGSIQHCMVFLPSALVGRLFDLGYFRVPFASGTLLIVIATFLVPQCKVYWHYLICQGLVVGIGCGLMFCSMFTAVTHWWNKRRGFALGLMAGGGALGGTVLPIVIRQLITHIGFPWAMRTMGFILMLLLVITNLCVRPRLPPAKSSNGFLGIRVIHAHAFSVFCFGAFVQYLGLFTSEHCLLTYVSSSAITFGLSSEFAFYLPAIVNFTAGFGRIASGTLADRMGPMNITIITSVLTGVTTLMITAISILYGFFSGAWIALIGSIVGQMGHIEAIGRRLGVVNSLSSIATVCGPPISGLLTSSALGYKGVGFFAGSALFVSAIATAVSRWLAAPGVRRKY</sequence>
<feature type="transmembrane region" description="Helical" evidence="3">
    <location>
        <begin position="328"/>
        <end position="350"/>
    </location>
</feature>
<dbReference type="InterPro" id="IPR036259">
    <property type="entry name" value="MFS_trans_sf"/>
</dbReference>
<protein>
    <submittedName>
        <fullName evidence="4">MFS general substrate transporter</fullName>
    </submittedName>
</protein>
<dbReference type="EMBL" id="JARKIF010000004">
    <property type="protein sequence ID" value="KAJ7641994.1"/>
    <property type="molecule type" value="Genomic_DNA"/>
</dbReference>
<keyword evidence="3" id="KW-1133">Transmembrane helix</keyword>
<organism evidence="4 5">
    <name type="scientific">Roridomyces roridus</name>
    <dbReference type="NCBI Taxonomy" id="1738132"/>
    <lineage>
        <taxon>Eukaryota</taxon>
        <taxon>Fungi</taxon>
        <taxon>Dikarya</taxon>
        <taxon>Basidiomycota</taxon>
        <taxon>Agaricomycotina</taxon>
        <taxon>Agaricomycetes</taxon>
        <taxon>Agaricomycetidae</taxon>
        <taxon>Agaricales</taxon>
        <taxon>Marasmiineae</taxon>
        <taxon>Mycenaceae</taxon>
        <taxon>Roridomyces</taxon>
    </lineage>
</organism>
<feature type="transmembrane region" description="Helical" evidence="3">
    <location>
        <begin position="183"/>
        <end position="203"/>
    </location>
</feature>
<feature type="transmembrane region" description="Helical" evidence="3">
    <location>
        <begin position="297"/>
        <end position="316"/>
    </location>
</feature>
<evidence type="ECO:0000313" key="4">
    <source>
        <dbReference type="EMBL" id="KAJ7641994.1"/>
    </source>
</evidence>
<dbReference type="Pfam" id="PF07690">
    <property type="entry name" value="MFS_1"/>
    <property type="match status" value="1"/>
</dbReference>
<feature type="transmembrane region" description="Helical" evidence="3">
    <location>
        <begin position="356"/>
        <end position="375"/>
    </location>
</feature>
<dbReference type="InterPro" id="IPR011701">
    <property type="entry name" value="MFS"/>
</dbReference>
<feature type="transmembrane region" description="Helical" evidence="3">
    <location>
        <begin position="247"/>
        <end position="271"/>
    </location>
</feature>
<keyword evidence="5" id="KW-1185">Reference proteome</keyword>
<keyword evidence="3" id="KW-0812">Transmembrane</keyword>
<feature type="transmembrane region" description="Helical" evidence="3">
    <location>
        <begin position="97"/>
        <end position="116"/>
    </location>
</feature>
<evidence type="ECO:0000256" key="1">
    <source>
        <dbReference type="ARBA" id="ARBA00004141"/>
    </source>
</evidence>
<dbReference type="SUPFAM" id="SSF103473">
    <property type="entry name" value="MFS general substrate transporter"/>
    <property type="match status" value="1"/>
</dbReference>
<comment type="subcellular location">
    <subcellularLocation>
        <location evidence="1">Membrane</location>
        <topology evidence="1">Multi-pass membrane protein</topology>
    </subcellularLocation>
</comment>
<dbReference type="Proteomes" id="UP001221142">
    <property type="component" value="Unassembled WGS sequence"/>
</dbReference>
<dbReference type="PANTHER" id="PTHR11360:SF177">
    <property type="entry name" value="RIBOFLAVIN TRANSPORTER MCH5"/>
    <property type="match status" value="1"/>
</dbReference>
<dbReference type="AlphaFoldDB" id="A0AAD7C8V1"/>
<feature type="transmembrane region" description="Helical" evidence="3">
    <location>
        <begin position="123"/>
        <end position="142"/>
    </location>
</feature>
<name>A0AAD7C8V1_9AGAR</name>
<reference evidence="4" key="1">
    <citation type="submission" date="2023-03" db="EMBL/GenBank/DDBJ databases">
        <title>Massive genome expansion in bonnet fungi (Mycena s.s.) driven by repeated elements and novel gene families across ecological guilds.</title>
        <authorList>
            <consortium name="Lawrence Berkeley National Laboratory"/>
            <person name="Harder C.B."/>
            <person name="Miyauchi S."/>
            <person name="Viragh M."/>
            <person name="Kuo A."/>
            <person name="Thoen E."/>
            <person name="Andreopoulos B."/>
            <person name="Lu D."/>
            <person name="Skrede I."/>
            <person name="Drula E."/>
            <person name="Henrissat B."/>
            <person name="Morin E."/>
            <person name="Kohler A."/>
            <person name="Barry K."/>
            <person name="LaButti K."/>
            <person name="Morin E."/>
            <person name="Salamov A."/>
            <person name="Lipzen A."/>
            <person name="Mereny Z."/>
            <person name="Hegedus B."/>
            <person name="Baldrian P."/>
            <person name="Stursova M."/>
            <person name="Weitz H."/>
            <person name="Taylor A."/>
            <person name="Grigoriev I.V."/>
            <person name="Nagy L.G."/>
            <person name="Martin F."/>
            <person name="Kauserud H."/>
        </authorList>
    </citation>
    <scope>NUCLEOTIDE SEQUENCE</scope>
    <source>
        <strain evidence="4">9284</strain>
    </source>
</reference>
<dbReference type="PANTHER" id="PTHR11360">
    <property type="entry name" value="MONOCARBOXYLATE TRANSPORTER"/>
    <property type="match status" value="1"/>
</dbReference>
<keyword evidence="3" id="KW-0472">Membrane</keyword>
<feature type="transmembrane region" description="Helical" evidence="3">
    <location>
        <begin position="412"/>
        <end position="431"/>
    </location>
</feature>
<comment type="similarity">
    <text evidence="2">Belongs to the major facilitator superfamily. Monocarboxylate porter (TC 2.A.1.13) family.</text>
</comment>
<gene>
    <name evidence="4" type="ORF">FB45DRAFT_988320</name>
</gene>
<dbReference type="InterPro" id="IPR050327">
    <property type="entry name" value="Proton-linked_MCT"/>
</dbReference>
<feature type="transmembrane region" description="Helical" evidence="3">
    <location>
        <begin position="148"/>
        <end position="171"/>
    </location>
</feature>
<dbReference type="GO" id="GO:0022857">
    <property type="term" value="F:transmembrane transporter activity"/>
    <property type="evidence" value="ECO:0007669"/>
    <property type="project" value="InterPro"/>
</dbReference>
<evidence type="ECO:0000256" key="2">
    <source>
        <dbReference type="ARBA" id="ARBA00006727"/>
    </source>
</evidence>
<comment type="caution">
    <text evidence="4">The sequence shown here is derived from an EMBL/GenBank/DDBJ whole genome shotgun (WGS) entry which is preliminary data.</text>
</comment>
<accession>A0AAD7C8V1</accession>
<feature type="transmembrane region" description="Helical" evidence="3">
    <location>
        <begin position="56"/>
        <end position="77"/>
    </location>
</feature>
<evidence type="ECO:0000313" key="5">
    <source>
        <dbReference type="Proteomes" id="UP001221142"/>
    </source>
</evidence>